<dbReference type="OrthoDB" id="2526284at2759"/>
<dbReference type="GO" id="GO:0016020">
    <property type="term" value="C:membrane"/>
    <property type="evidence" value="ECO:0007669"/>
    <property type="project" value="UniProtKB-SubCell"/>
</dbReference>
<protein>
    <recommendedName>
        <fullName evidence="7">Glycosyltransferase family 92 protein</fullName>
    </recommendedName>
</protein>
<comment type="subcellular location">
    <subcellularLocation>
        <location evidence="1">Membrane</location>
        <topology evidence="1">Single-pass membrane protein</topology>
    </subcellularLocation>
</comment>
<dbReference type="Proteomes" id="UP000283895">
    <property type="component" value="Unassembled WGS sequence"/>
</dbReference>
<evidence type="ECO:0000313" key="5">
    <source>
        <dbReference type="EMBL" id="ROW07664.1"/>
    </source>
</evidence>
<dbReference type="EMBL" id="LKEA01000007">
    <property type="protein sequence ID" value="ROW07664.1"/>
    <property type="molecule type" value="Genomic_DNA"/>
</dbReference>
<dbReference type="GO" id="GO:0016757">
    <property type="term" value="F:glycosyltransferase activity"/>
    <property type="evidence" value="ECO:0007669"/>
    <property type="project" value="TreeGrafter"/>
</dbReference>
<reference evidence="5 6" key="1">
    <citation type="submission" date="2015-09" db="EMBL/GenBank/DDBJ databases">
        <title>Host preference determinants of Valsa canker pathogens revealed by comparative genomics.</title>
        <authorList>
            <person name="Yin Z."/>
            <person name="Huang L."/>
        </authorList>
    </citation>
    <scope>NUCLEOTIDE SEQUENCE [LARGE SCALE GENOMIC DNA]</scope>
    <source>
        <strain evidence="5 6">03-1</strain>
    </source>
</reference>
<keyword evidence="3 4" id="KW-1133">Transmembrane helix</keyword>
<evidence type="ECO:0000256" key="1">
    <source>
        <dbReference type="ARBA" id="ARBA00004167"/>
    </source>
</evidence>
<name>A0A423WW03_9PEZI</name>
<dbReference type="Pfam" id="PF13704">
    <property type="entry name" value="Glyco_tranf_2_4"/>
    <property type="match status" value="1"/>
</dbReference>
<evidence type="ECO:0000256" key="3">
    <source>
        <dbReference type="ARBA" id="ARBA00022989"/>
    </source>
</evidence>
<dbReference type="PANTHER" id="PTHR21461:SF69">
    <property type="entry name" value="GLYCOSYLTRANSFERASE FAMILY 92 PROTEIN"/>
    <property type="match status" value="1"/>
</dbReference>
<dbReference type="PANTHER" id="PTHR21461">
    <property type="entry name" value="GLYCOSYLTRANSFERASE FAMILY 92 PROTEIN"/>
    <property type="match status" value="1"/>
</dbReference>
<evidence type="ECO:0008006" key="7">
    <source>
        <dbReference type="Google" id="ProtNLM"/>
    </source>
</evidence>
<dbReference type="AlphaFoldDB" id="A0A423WW03"/>
<gene>
    <name evidence="5" type="ORF">VMCG_03362</name>
</gene>
<keyword evidence="6" id="KW-1185">Reference proteome</keyword>
<keyword evidence="2 4" id="KW-0812">Transmembrane</keyword>
<sequence>MSLTVEGTRFNYTACAATAVILLIVHLISFSDLSSLTDYIANNPFISSNNETSSSDQLVADEGHTSNEHADISIAFCSSVKDQSRDMPEWLIHHYNNIGIKAFYIMDDGSNPPLSEFDVDGYYGIPSTAITFSYFDEAERAKHGLKMQEFLNDECNRRWGSQHDWIAYVDVDEFIGLPQASGGNSSNETLQNILRPFTEDITVGAVGIHWLIHTSNGHLERQDSVRKSFTECMADPDTDAAALGPGDPWPRESNEHVKSLVKPSLYGGNITPHNFHTLNGSREVDLAGRTIELHWVRPVERGRVALHHYMVKSREEYAEKLSRGNQGNLDRGWEFWDYVETFPKEACFDMAEWEI</sequence>
<evidence type="ECO:0000256" key="2">
    <source>
        <dbReference type="ARBA" id="ARBA00022692"/>
    </source>
</evidence>
<dbReference type="STRING" id="356882.A0A423WW03"/>
<keyword evidence="4" id="KW-0472">Membrane</keyword>
<comment type="caution">
    <text evidence="5">The sequence shown here is derived from an EMBL/GenBank/DDBJ whole genome shotgun (WGS) entry which is preliminary data.</text>
</comment>
<accession>A0A423WW03</accession>
<proteinExistence type="predicted"/>
<evidence type="ECO:0000256" key="4">
    <source>
        <dbReference type="SAM" id="Phobius"/>
    </source>
</evidence>
<feature type="transmembrane region" description="Helical" evidence="4">
    <location>
        <begin position="12"/>
        <end position="30"/>
    </location>
</feature>
<evidence type="ECO:0000313" key="6">
    <source>
        <dbReference type="Proteomes" id="UP000283895"/>
    </source>
</evidence>
<dbReference type="GO" id="GO:0005737">
    <property type="term" value="C:cytoplasm"/>
    <property type="evidence" value="ECO:0007669"/>
    <property type="project" value="TreeGrafter"/>
</dbReference>
<organism evidence="5 6">
    <name type="scientific">Cytospora schulzeri</name>
    <dbReference type="NCBI Taxonomy" id="448051"/>
    <lineage>
        <taxon>Eukaryota</taxon>
        <taxon>Fungi</taxon>
        <taxon>Dikarya</taxon>
        <taxon>Ascomycota</taxon>
        <taxon>Pezizomycotina</taxon>
        <taxon>Sordariomycetes</taxon>
        <taxon>Sordariomycetidae</taxon>
        <taxon>Diaporthales</taxon>
        <taxon>Cytosporaceae</taxon>
        <taxon>Cytospora</taxon>
    </lineage>
</organism>